<evidence type="ECO:0000256" key="11">
    <source>
        <dbReference type="SAM" id="MobiDB-lite"/>
    </source>
</evidence>
<proteinExistence type="inferred from homology"/>
<feature type="transmembrane region" description="Helical" evidence="10">
    <location>
        <begin position="91"/>
        <end position="109"/>
    </location>
</feature>
<dbReference type="AlphaFoldDB" id="A0A7S1EVQ2"/>
<reference evidence="13" key="1">
    <citation type="submission" date="2021-01" db="EMBL/GenBank/DDBJ databases">
        <authorList>
            <person name="Corre E."/>
            <person name="Pelletier E."/>
            <person name="Niang G."/>
            <person name="Scheremetjew M."/>
            <person name="Finn R."/>
            <person name="Kale V."/>
            <person name="Holt S."/>
            <person name="Cochrane G."/>
            <person name="Meng A."/>
            <person name="Brown T."/>
            <person name="Cohen L."/>
        </authorList>
    </citation>
    <scope>NUCLEOTIDE SEQUENCE</scope>
</reference>
<feature type="transmembrane region" description="Helical" evidence="10">
    <location>
        <begin position="273"/>
        <end position="303"/>
    </location>
</feature>
<comment type="domain">
    <text evidence="10">The DHHC domain is required for palmitoyltransferase activity.</text>
</comment>
<comment type="subcellular location">
    <subcellularLocation>
        <location evidence="1">Endomembrane system</location>
        <topology evidence="1">Multi-pass membrane protein</topology>
    </subcellularLocation>
</comment>
<name>A0A7S1EVQ2_NOCSC</name>
<dbReference type="EC" id="2.3.1.225" evidence="10"/>
<dbReference type="InterPro" id="IPR039859">
    <property type="entry name" value="PFA4/ZDH16/20/ERF2-like"/>
</dbReference>
<dbReference type="GO" id="GO:0005794">
    <property type="term" value="C:Golgi apparatus"/>
    <property type="evidence" value="ECO:0007669"/>
    <property type="project" value="TreeGrafter"/>
</dbReference>
<dbReference type="PANTHER" id="PTHR22883">
    <property type="entry name" value="ZINC FINGER DHHC DOMAIN CONTAINING PROTEIN"/>
    <property type="match status" value="1"/>
</dbReference>
<evidence type="ECO:0000256" key="7">
    <source>
        <dbReference type="ARBA" id="ARBA00023288"/>
    </source>
</evidence>
<dbReference type="GO" id="GO:0005783">
    <property type="term" value="C:endoplasmic reticulum"/>
    <property type="evidence" value="ECO:0007669"/>
    <property type="project" value="TreeGrafter"/>
</dbReference>
<dbReference type="EMBL" id="HBFQ01001519">
    <property type="protein sequence ID" value="CAD8826701.1"/>
    <property type="molecule type" value="Transcribed_RNA"/>
</dbReference>
<keyword evidence="7" id="KW-0449">Lipoprotein</keyword>
<keyword evidence="2 10" id="KW-0808">Transferase</keyword>
<dbReference type="InterPro" id="IPR001594">
    <property type="entry name" value="Palmitoyltrfase_DHHC"/>
</dbReference>
<organism evidence="13">
    <name type="scientific">Noctiluca scintillans</name>
    <name type="common">Sea sparkle</name>
    <name type="synonym">Red tide dinoflagellate</name>
    <dbReference type="NCBI Taxonomy" id="2966"/>
    <lineage>
        <taxon>Eukaryota</taxon>
        <taxon>Sar</taxon>
        <taxon>Alveolata</taxon>
        <taxon>Dinophyceae</taxon>
        <taxon>Noctilucales</taxon>
        <taxon>Noctilucaceae</taxon>
        <taxon>Noctiluca</taxon>
    </lineage>
</organism>
<evidence type="ECO:0000259" key="12">
    <source>
        <dbReference type="Pfam" id="PF01529"/>
    </source>
</evidence>
<evidence type="ECO:0000256" key="3">
    <source>
        <dbReference type="ARBA" id="ARBA00022692"/>
    </source>
</evidence>
<evidence type="ECO:0000256" key="6">
    <source>
        <dbReference type="ARBA" id="ARBA00023139"/>
    </source>
</evidence>
<evidence type="ECO:0000256" key="8">
    <source>
        <dbReference type="ARBA" id="ARBA00023315"/>
    </source>
</evidence>
<evidence type="ECO:0000256" key="4">
    <source>
        <dbReference type="ARBA" id="ARBA00022989"/>
    </source>
</evidence>
<dbReference type="GO" id="GO:0006612">
    <property type="term" value="P:protein targeting to membrane"/>
    <property type="evidence" value="ECO:0007669"/>
    <property type="project" value="TreeGrafter"/>
</dbReference>
<feature type="transmembrane region" description="Helical" evidence="10">
    <location>
        <begin position="239"/>
        <end position="266"/>
    </location>
</feature>
<keyword evidence="5 10" id="KW-0472">Membrane</keyword>
<dbReference type="Pfam" id="PF01529">
    <property type="entry name" value="DHHC"/>
    <property type="match status" value="1"/>
</dbReference>
<feature type="transmembrane region" description="Helical" evidence="10">
    <location>
        <begin position="121"/>
        <end position="141"/>
    </location>
</feature>
<keyword evidence="6" id="KW-0564">Palmitate</keyword>
<dbReference type="GO" id="GO:0019706">
    <property type="term" value="F:protein-cysteine S-palmitoyltransferase activity"/>
    <property type="evidence" value="ECO:0007669"/>
    <property type="project" value="UniProtKB-EC"/>
</dbReference>
<gene>
    <name evidence="13" type="ORF">NSCI0253_LOCUS1047</name>
</gene>
<feature type="region of interest" description="Disordered" evidence="11">
    <location>
        <begin position="1"/>
        <end position="61"/>
    </location>
</feature>
<feature type="compositionally biased region" description="Polar residues" evidence="11">
    <location>
        <begin position="31"/>
        <end position="55"/>
    </location>
</feature>
<dbReference type="PANTHER" id="PTHR22883:SF43">
    <property type="entry name" value="PALMITOYLTRANSFERASE APP"/>
    <property type="match status" value="1"/>
</dbReference>
<keyword evidence="3 10" id="KW-0812">Transmembrane</keyword>
<keyword evidence="4 10" id="KW-1133">Transmembrane helix</keyword>
<keyword evidence="8 10" id="KW-0012">Acyltransferase</keyword>
<evidence type="ECO:0000313" key="13">
    <source>
        <dbReference type="EMBL" id="CAD8826701.1"/>
    </source>
</evidence>
<evidence type="ECO:0000256" key="5">
    <source>
        <dbReference type="ARBA" id="ARBA00023136"/>
    </source>
</evidence>
<evidence type="ECO:0000256" key="1">
    <source>
        <dbReference type="ARBA" id="ARBA00004127"/>
    </source>
</evidence>
<evidence type="ECO:0000256" key="10">
    <source>
        <dbReference type="RuleBase" id="RU079119"/>
    </source>
</evidence>
<protein>
    <recommendedName>
        <fullName evidence="10">Palmitoyltransferase</fullName>
        <ecNumber evidence="10">2.3.1.225</ecNumber>
    </recommendedName>
</protein>
<sequence length="347" mass="38148">MEADAEPPSSASSLSSMKTMNDSKPCAPPADSTSVLTSPYTPSDWSRTSPRQSPLLNRPPNPRVYQVWPQVGGNNQFLCRGRCVTGPKIDLWYNCCAWSCILVLPGLYFCICGPRVYKIHWVLPAAAALFLLATIICLLLTSCTDPGIIPRHALQVAVNDLEREVASATSAPPMAVDAVTSEPVCVLTQEQDELGYRWCPTCKVVRPPRASHCRDCDNCVMRFDHHCPFVNNCVGSRNYAFFSAFLLSVACLCFTVILGVILFIMGESHISNVVLIMICGVIVVPAAFLVVVVMGLALFHVWLCCRGKTTREALTGKVTLAGRTLFRFRGPSLIHTRDRVTLPMRII</sequence>
<accession>A0A7S1EVQ2</accession>
<comment type="similarity">
    <text evidence="10">Belongs to the DHHC palmitoyltransferase family.</text>
</comment>
<evidence type="ECO:0000256" key="9">
    <source>
        <dbReference type="ARBA" id="ARBA00048048"/>
    </source>
</evidence>
<feature type="domain" description="Palmitoyltransferase DHHC" evidence="12">
    <location>
        <begin position="196"/>
        <end position="315"/>
    </location>
</feature>
<evidence type="ECO:0000256" key="2">
    <source>
        <dbReference type="ARBA" id="ARBA00022679"/>
    </source>
</evidence>
<comment type="catalytic activity">
    <reaction evidence="9 10">
        <text>L-cysteinyl-[protein] + hexadecanoyl-CoA = S-hexadecanoyl-L-cysteinyl-[protein] + CoA</text>
        <dbReference type="Rhea" id="RHEA:36683"/>
        <dbReference type="Rhea" id="RHEA-COMP:10131"/>
        <dbReference type="Rhea" id="RHEA-COMP:11032"/>
        <dbReference type="ChEBI" id="CHEBI:29950"/>
        <dbReference type="ChEBI" id="CHEBI:57287"/>
        <dbReference type="ChEBI" id="CHEBI:57379"/>
        <dbReference type="ChEBI" id="CHEBI:74151"/>
        <dbReference type="EC" id="2.3.1.225"/>
    </reaction>
</comment>
<dbReference type="PROSITE" id="PS50216">
    <property type="entry name" value="DHHC"/>
    <property type="match status" value="1"/>
</dbReference>